<dbReference type="Proteomes" id="UP000177370">
    <property type="component" value="Unassembled WGS sequence"/>
</dbReference>
<dbReference type="SUPFAM" id="SSF52768">
    <property type="entry name" value="Arginase/deacetylase"/>
    <property type="match status" value="1"/>
</dbReference>
<feature type="binding site" evidence="4">
    <location>
        <position position="140"/>
    </location>
    <ligand>
        <name>Mn(2+)</name>
        <dbReference type="ChEBI" id="CHEBI:29035"/>
        <label>1</label>
    </ligand>
</feature>
<dbReference type="NCBIfam" id="TIGR01230">
    <property type="entry name" value="agmatinase"/>
    <property type="match status" value="1"/>
</dbReference>
<name>A0A1F6V9W6_9BACT</name>
<protein>
    <submittedName>
        <fullName evidence="5">Agmatinase</fullName>
    </submittedName>
</protein>
<proteinExistence type="inferred from homology"/>
<dbReference type="Gene3D" id="3.40.800.10">
    <property type="entry name" value="Ureohydrolase domain"/>
    <property type="match status" value="1"/>
</dbReference>
<dbReference type="AlphaFoldDB" id="A0A1F6V9W6"/>
<comment type="cofactor">
    <cofactor evidence="4">
        <name>Mn(2+)</name>
        <dbReference type="ChEBI" id="CHEBI:29035"/>
    </cofactor>
    <text evidence="4">Binds 2 manganese ions per subunit.</text>
</comment>
<evidence type="ECO:0000256" key="2">
    <source>
        <dbReference type="ARBA" id="ARBA00022723"/>
    </source>
</evidence>
<feature type="binding site" evidence="4">
    <location>
        <position position="142"/>
    </location>
    <ligand>
        <name>Mn(2+)</name>
        <dbReference type="ChEBI" id="CHEBI:29035"/>
        <label>1</label>
    </ligand>
</feature>
<dbReference type="GO" id="GO:0033389">
    <property type="term" value="P:putrescine biosynthetic process from arginine, via agmatine"/>
    <property type="evidence" value="ECO:0007669"/>
    <property type="project" value="TreeGrafter"/>
</dbReference>
<dbReference type="PANTHER" id="PTHR11358:SF26">
    <property type="entry name" value="GUANIDINO ACID HYDROLASE, MITOCHONDRIAL"/>
    <property type="match status" value="1"/>
</dbReference>
<keyword evidence="2 4" id="KW-0479">Metal-binding</keyword>
<accession>A0A1F6V9W6</accession>
<dbReference type="GO" id="GO:0046872">
    <property type="term" value="F:metal ion binding"/>
    <property type="evidence" value="ECO:0007669"/>
    <property type="project" value="UniProtKB-KW"/>
</dbReference>
<dbReference type="InterPro" id="IPR006035">
    <property type="entry name" value="Ureohydrolase"/>
</dbReference>
<dbReference type="InterPro" id="IPR023696">
    <property type="entry name" value="Ureohydrolase_dom_sf"/>
</dbReference>
<dbReference type="PANTHER" id="PTHR11358">
    <property type="entry name" value="ARGINASE/AGMATINASE"/>
    <property type="match status" value="1"/>
</dbReference>
<dbReference type="InterPro" id="IPR005925">
    <property type="entry name" value="Agmatinase-rel"/>
</dbReference>
<feature type="binding site" evidence="4">
    <location>
        <position position="115"/>
    </location>
    <ligand>
        <name>Mn(2+)</name>
        <dbReference type="ChEBI" id="CHEBI:29035"/>
        <label>1</label>
    </ligand>
</feature>
<evidence type="ECO:0000256" key="3">
    <source>
        <dbReference type="ARBA" id="ARBA00022801"/>
    </source>
</evidence>
<reference evidence="5 6" key="1">
    <citation type="journal article" date="2016" name="Nat. Commun.">
        <title>Thousands of microbial genomes shed light on interconnected biogeochemical processes in an aquifer system.</title>
        <authorList>
            <person name="Anantharaman K."/>
            <person name="Brown C.T."/>
            <person name="Hug L.A."/>
            <person name="Sharon I."/>
            <person name="Castelle C.J."/>
            <person name="Probst A.J."/>
            <person name="Thomas B.C."/>
            <person name="Singh A."/>
            <person name="Wilkins M.J."/>
            <person name="Karaoz U."/>
            <person name="Brodie E.L."/>
            <person name="Williams K.H."/>
            <person name="Hubbard S.S."/>
            <person name="Banfield J.F."/>
        </authorList>
    </citation>
    <scope>NUCLEOTIDE SEQUENCE [LARGE SCALE GENOMIC DNA]</scope>
</reference>
<dbReference type="EMBL" id="MFTP01000002">
    <property type="protein sequence ID" value="OGI66316.1"/>
    <property type="molecule type" value="Genomic_DNA"/>
</dbReference>
<dbReference type="GO" id="GO:0008783">
    <property type="term" value="F:agmatinase activity"/>
    <property type="evidence" value="ECO:0007669"/>
    <property type="project" value="TreeGrafter"/>
</dbReference>
<sequence length="302" mass="33795">MKIKTMKHGFLGTDQGVRFDVDYVKAKAVIIPFGMEAHVSYGAGTKNGPKAILKASHELNENDEQTLQAVYKCGLSTLKEPKIPKDSAKAIKLLKETTKKVLEDKKFPVILGGEHALLSGSLGAVCEHFHDVSILHFDAHADLRKKYRGSIHSHASALRRAMENLPIKRLVSVGIRTVSEVDDELGFILREKKRLKIFWGWEKLLAKKIVVAIPTKNVYITFDVDAFDLSIMPSTGTPEPGGLTWWQTVEILKLAFREKNVVGFDVVEHSPIKNLPGPDFLVARLIYKMIGYKFFSTKTKAK</sequence>
<keyword evidence="3" id="KW-0378">Hydrolase</keyword>
<keyword evidence="4" id="KW-0464">Manganese</keyword>
<feature type="binding site" evidence="4">
    <location>
        <position position="225"/>
    </location>
    <ligand>
        <name>Mn(2+)</name>
        <dbReference type="ChEBI" id="CHEBI:29035"/>
        <label>1</label>
    </ligand>
</feature>
<evidence type="ECO:0000256" key="4">
    <source>
        <dbReference type="PIRSR" id="PIRSR036979-1"/>
    </source>
</evidence>
<dbReference type="PROSITE" id="PS51409">
    <property type="entry name" value="ARGINASE_2"/>
    <property type="match status" value="1"/>
</dbReference>
<dbReference type="Pfam" id="PF00491">
    <property type="entry name" value="Arginase"/>
    <property type="match status" value="1"/>
</dbReference>
<comment type="similarity">
    <text evidence="1">Belongs to the arginase family. Agmatinase subfamily.</text>
</comment>
<dbReference type="PIRSF" id="PIRSF036979">
    <property type="entry name" value="Arginase"/>
    <property type="match status" value="1"/>
</dbReference>
<evidence type="ECO:0000313" key="6">
    <source>
        <dbReference type="Proteomes" id="UP000177370"/>
    </source>
</evidence>
<comment type="caution">
    <text evidence="5">The sequence shown here is derived from an EMBL/GenBank/DDBJ whole genome shotgun (WGS) entry which is preliminary data.</text>
</comment>
<gene>
    <name evidence="5" type="ORF">A2647_01010</name>
</gene>
<organism evidence="5 6">
    <name type="scientific">Candidatus Nomurabacteria bacterium RIFCSPHIGHO2_01_FULL_40_24b</name>
    <dbReference type="NCBI Taxonomy" id="1801739"/>
    <lineage>
        <taxon>Bacteria</taxon>
        <taxon>Candidatus Nomuraibacteriota</taxon>
    </lineage>
</organism>
<feature type="binding site" evidence="4">
    <location>
        <position position="138"/>
    </location>
    <ligand>
        <name>Mn(2+)</name>
        <dbReference type="ChEBI" id="CHEBI:29035"/>
        <label>1</label>
    </ligand>
</feature>
<evidence type="ECO:0000313" key="5">
    <source>
        <dbReference type="EMBL" id="OGI66316.1"/>
    </source>
</evidence>
<evidence type="ECO:0000256" key="1">
    <source>
        <dbReference type="ARBA" id="ARBA00009227"/>
    </source>
</evidence>
<dbReference type="CDD" id="cd11593">
    <property type="entry name" value="Agmatinase-like_2"/>
    <property type="match status" value="1"/>
</dbReference>
<feature type="binding site" evidence="4">
    <location>
        <position position="223"/>
    </location>
    <ligand>
        <name>Mn(2+)</name>
        <dbReference type="ChEBI" id="CHEBI:29035"/>
        <label>1</label>
    </ligand>
</feature>